<dbReference type="Gene3D" id="1.10.287.110">
    <property type="entry name" value="DnaJ domain"/>
    <property type="match status" value="1"/>
</dbReference>
<organism evidence="2 3">
    <name type="scientific">Limibacillus halophilus</name>
    <dbReference type="NCBI Taxonomy" id="1579333"/>
    <lineage>
        <taxon>Bacteria</taxon>
        <taxon>Pseudomonadati</taxon>
        <taxon>Pseudomonadota</taxon>
        <taxon>Alphaproteobacteria</taxon>
        <taxon>Rhodospirillales</taxon>
        <taxon>Rhodovibrionaceae</taxon>
        <taxon>Limibacillus</taxon>
    </lineage>
</organism>
<dbReference type="SMART" id="SM00271">
    <property type="entry name" value="DnaJ"/>
    <property type="match status" value="1"/>
</dbReference>
<gene>
    <name evidence="2" type="ORF">FHR98_002659</name>
</gene>
<comment type="caution">
    <text evidence="2">The sequence shown here is derived from an EMBL/GenBank/DDBJ whole genome shotgun (WGS) entry which is preliminary data.</text>
</comment>
<dbReference type="AlphaFoldDB" id="A0A839SZL9"/>
<keyword evidence="3" id="KW-1185">Reference proteome</keyword>
<dbReference type="CDD" id="cd06257">
    <property type="entry name" value="DnaJ"/>
    <property type="match status" value="1"/>
</dbReference>
<dbReference type="InterPro" id="IPR001623">
    <property type="entry name" value="DnaJ_domain"/>
</dbReference>
<dbReference type="PRINTS" id="PR00625">
    <property type="entry name" value="JDOMAIN"/>
</dbReference>
<dbReference type="PROSITE" id="PS50076">
    <property type="entry name" value="DNAJ_2"/>
    <property type="match status" value="1"/>
</dbReference>
<dbReference type="SUPFAM" id="SSF46565">
    <property type="entry name" value="Chaperone J-domain"/>
    <property type="match status" value="1"/>
</dbReference>
<evidence type="ECO:0000313" key="2">
    <source>
        <dbReference type="EMBL" id="MBB3066353.1"/>
    </source>
</evidence>
<evidence type="ECO:0000259" key="1">
    <source>
        <dbReference type="PROSITE" id="PS50076"/>
    </source>
</evidence>
<dbReference type="InterPro" id="IPR036869">
    <property type="entry name" value="J_dom_sf"/>
</dbReference>
<dbReference type="Proteomes" id="UP000581135">
    <property type="component" value="Unassembled WGS sequence"/>
</dbReference>
<accession>A0A839SZL9</accession>
<dbReference type="Pfam" id="PF00226">
    <property type="entry name" value="DnaJ"/>
    <property type="match status" value="1"/>
</dbReference>
<feature type="domain" description="J" evidence="1">
    <location>
        <begin position="133"/>
        <end position="190"/>
    </location>
</feature>
<name>A0A839SZL9_9PROT</name>
<sequence length="190" mass="22088">MSRNQSEHLFRPFRKAQQQMKLCDAHGCEGEGIYRAPISRDHLDQYYWFCLDHVRSYNRAWNFFAGLDEGTIERMTRADTVWQRPSWPFSGRSHRHYDNAGFSKGNVANDPFGFFEQEDADPPSKPASTEETRALAVLKLRPPVTFEEIRQSYRRLVKEHHPDANGGDKAAEERLKIIIQAYGHLKAIYS</sequence>
<dbReference type="EMBL" id="JACHXA010000008">
    <property type="protein sequence ID" value="MBB3066353.1"/>
    <property type="molecule type" value="Genomic_DNA"/>
</dbReference>
<dbReference type="RefSeq" id="WP_183417174.1">
    <property type="nucleotide sequence ID" value="NZ_JACHXA010000008.1"/>
</dbReference>
<evidence type="ECO:0000313" key="3">
    <source>
        <dbReference type="Proteomes" id="UP000581135"/>
    </source>
</evidence>
<reference evidence="2 3" key="1">
    <citation type="submission" date="2020-08" db="EMBL/GenBank/DDBJ databases">
        <title>Genomic Encyclopedia of Type Strains, Phase III (KMG-III): the genomes of soil and plant-associated and newly described type strains.</title>
        <authorList>
            <person name="Whitman W."/>
        </authorList>
    </citation>
    <scope>NUCLEOTIDE SEQUENCE [LARGE SCALE GENOMIC DNA]</scope>
    <source>
        <strain evidence="2 3">CECT 8803</strain>
    </source>
</reference>
<proteinExistence type="predicted"/>
<protein>
    <submittedName>
        <fullName evidence="2">DnaJ-domain-containing protein 1</fullName>
    </submittedName>
</protein>